<dbReference type="PROSITE" id="PS50206">
    <property type="entry name" value="RHODANESE_3"/>
    <property type="match status" value="1"/>
</dbReference>
<dbReference type="RefSeq" id="WP_003562788.1">
    <property type="nucleotide sequence ID" value="NC_014334.2"/>
</dbReference>
<evidence type="ECO:0000256" key="3">
    <source>
        <dbReference type="ARBA" id="ARBA00022630"/>
    </source>
</evidence>
<dbReference type="EMBL" id="JAVKVH010000001">
    <property type="protein sequence ID" value="MDR7625682.1"/>
    <property type="molecule type" value="Genomic_DNA"/>
</dbReference>
<evidence type="ECO:0000256" key="1">
    <source>
        <dbReference type="ARBA" id="ARBA00001974"/>
    </source>
</evidence>
<dbReference type="PRINTS" id="PR00411">
    <property type="entry name" value="PNDRDTASEI"/>
</dbReference>
<evidence type="ECO:0000259" key="8">
    <source>
        <dbReference type="PROSITE" id="PS50206"/>
    </source>
</evidence>
<evidence type="ECO:0000256" key="5">
    <source>
        <dbReference type="ARBA" id="ARBA00023002"/>
    </source>
</evidence>
<evidence type="ECO:0000256" key="4">
    <source>
        <dbReference type="ARBA" id="ARBA00022827"/>
    </source>
</evidence>
<proteinExistence type="inferred from homology"/>
<reference evidence="11" key="5">
    <citation type="submission" date="2024-03" db="EMBL/GenBank/DDBJ databases">
        <title>Lacticaseibacillus paracasei KCKM 0992.</title>
        <authorList>
            <person name="Kim T.W."/>
        </authorList>
    </citation>
    <scope>NUCLEOTIDE SEQUENCE</scope>
    <source>
        <strain evidence="11">KCKM 0992</strain>
    </source>
</reference>
<dbReference type="SUPFAM" id="SSF52821">
    <property type="entry name" value="Rhodanese/Cell cycle control phosphatase"/>
    <property type="match status" value="1"/>
</dbReference>
<dbReference type="KEGG" id="lcl:LOCK919_0163"/>
<organism evidence="9">
    <name type="scientific">Lacticaseibacillus paracasei</name>
    <name type="common">Lactobacillus paracasei</name>
    <dbReference type="NCBI Taxonomy" id="1597"/>
    <lineage>
        <taxon>Bacteria</taxon>
        <taxon>Bacillati</taxon>
        <taxon>Bacillota</taxon>
        <taxon>Bacilli</taxon>
        <taxon>Lactobacillales</taxon>
        <taxon>Lactobacillaceae</taxon>
        <taxon>Lacticaseibacillus</taxon>
    </lineage>
</organism>
<evidence type="ECO:0000313" key="12">
    <source>
        <dbReference type="EMBL" id="POE43536.1"/>
    </source>
</evidence>
<dbReference type="SUPFAM" id="SSF51905">
    <property type="entry name" value="FAD/NAD(P)-binding domain"/>
    <property type="match status" value="2"/>
</dbReference>
<dbReference type="CDD" id="cd00158">
    <property type="entry name" value="RHOD"/>
    <property type="match status" value="1"/>
</dbReference>
<dbReference type="InterPro" id="IPR036873">
    <property type="entry name" value="Rhodanese-like_dom_sf"/>
</dbReference>
<dbReference type="PRINTS" id="PR00368">
    <property type="entry name" value="FADPNR"/>
</dbReference>
<dbReference type="KEGG" id="lcz:LCAZH_0170"/>
<dbReference type="Pfam" id="PF02852">
    <property type="entry name" value="Pyr_redox_dim"/>
    <property type="match status" value="1"/>
</dbReference>
<reference evidence="14" key="4">
    <citation type="submission" date="2023-07" db="EMBL/GenBank/DDBJ databases">
        <title>Lacticaseibacillus paracasei KCKM 0992.</title>
        <authorList>
            <person name="Kim T.W."/>
        </authorList>
    </citation>
    <scope>NUCLEOTIDE SEQUENCE [LARGE SCALE GENOMIC DNA]</scope>
    <source>
        <strain evidence="14">KCKM 0992</strain>
    </source>
</reference>
<dbReference type="EMBL" id="LN846897">
    <property type="protein sequence ID" value="CRL16817.1"/>
    <property type="molecule type" value="Genomic_DNA"/>
</dbReference>
<evidence type="ECO:0000256" key="7">
    <source>
        <dbReference type="ARBA" id="ARBA00023284"/>
    </source>
</evidence>
<keyword evidence="7" id="KW-0676">Redox-active center</keyword>
<evidence type="ECO:0000313" key="11">
    <source>
        <dbReference type="EMBL" id="MDR7625682.1"/>
    </source>
</evidence>
<dbReference type="Proteomes" id="UP001231451">
    <property type="component" value="Unassembled WGS sequence"/>
</dbReference>
<feature type="domain" description="Rhodanese" evidence="8">
    <location>
        <begin position="463"/>
        <end position="544"/>
    </location>
</feature>
<accession>S4ZIM4</accession>
<evidence type="ECO:0000256" key="6">
    <source>
        <dbReference type="ARBA" id="ARBA00023097"/>
    </source>
</evidence>
<dbReference type="Pfam" id="PF00581">
    <property type="entry name" value="Rhodanese"/>
    <property type="match status" value="1"/>
</dbReference>
<dbReference type="SUPFAM" id="SSF55424">
    <property type="entry name" value="FAD/NAD-linked reductases, dimerisation (C-terminal) domain"/>
    <property type="match status" value="1"/>
</dbReference>
<dbReference type="EMBL" id="LGIY01000005">
    <property type="protein sequence ID" value="POE43536.1"/>
    <property type="molecule type" value="Genomic_DNA"/>
</dbReference>
<dbReference type="InterPro" id="IPR004099">
    <property type="entry name" value="Pyr_nucl-diS_OxRdtase_dimer"/>
</dbReference>
<accession>A0A0K1MQQ7</accession>
<dbReference type="GO" id="GO:0016491">
    <property type="term" value="F:oxidoreductase activity"/>
    <property type="evidence" value="ECO:0007669"/>
    <property type="project" value="UniProtKB-KW"/>
</dbReference>
<reference evidence="12 13" key="2">
    <citation type="journal article" date="2015" name="J. Am. Soc. Brew. Chem.">
        <title>Dissolved carbon dioxide selects for lactic acid bacteria able to grow in and spoil packaged beer.</title>
        <authorList>
            <person name="Bergsveinson J."/>
            <person name="Redekop A."/>
            <person name="Zoerb S."/>
            <person name="Ziola B."/>
        </authorList>
    </citation>
    <scope>NUCLEOTIDE SEQUENCE [LARGE SCALE GENOMIC DNA]</scope>
    <source>
        <strain evidence="12 13">CCC B1205</strain>
    </source>
</reference>
<dbReference type="Proteomes" id="UP000237433">
    <property type="component" value="Unassembled WGS sequence"/>
</dbReference>
<dbReference type="InterPro" id="IPR001763">
    <property type="entry name" value="Rhodanese-like_dom"/>
</dbReference>
<dbReference type="PANTHER" id="PTHR43429:SF1">
    <property type="entry name" value="NAD(P)H SULFUR OXIDOREDUCTASE (COA-DEPENDENT)"/>
    <property type="match status" value="1"/>
</dbReference>
<reference evidence="10" key="3">
    <citation type="submission" date="2023-06" db="EMBL/GenBank/DDBJ databases">
        <title>Draft Genome Sequences of lactic acid bacteria strains isolated from fermented milk products.</title>
        <authorList>
            <person name="Elcheninov A.G."/>
            <person name="Klyukina A."/>
            <person name="Zayulina K.S."/>
            <person name="Gavirova L.A."/>
            <person name="Shcherbakova P.A."/>
            <person name="Shestakov A.I."/>
            <person name="Kublanov I.V."/>
            <person name="Kochetkova T.V."/>
        </authorList>
    </citation>
    <scope>NUCLEOTIDE SEQUENCE</scope>
    <source>
        <strain evidence="10">TOM.1374</strain>
    </source>
</reference>
<keyword evidence="5" id="KW-0560">Oxidoreductase</keyword>
<evidence type="ECO:0000256" key="2">
    <source>
        <dbReference type="ARBA" id="ARBA00009130"/>
    </source>
</evidence>
<evidence type="ECO:0000313" key="10">
    <source>
        <dbReference type="EMBL" id="MDM7454235.1"/>
    </source>
</evidence>
<sequence length="567" mass="61922">MSKKIIVVGGVAGGASVAARARRLDESAKIIMYEKGPNVSFSNCALPYHLSGMIPNADDIVLMDPVQFKRQYNIDAIVNHEVISIDAVNRAVTIKNMQTGETAIDHYDDLFLSPGAVPILPKSIKGIDGSNVFTIRNVDDIKALGDVLKKCSISNISVIGGGFIGVETAENLVKGGYHVNLVEGADHILATIDQDMAQVVQKTILDNKVNLIVRDTLTAIGKHSITLASGQELPSDIVIMAIGVKADTTLARKSGIKLGKTGSIQVNQSFQTNLPHVYAVGDAIEVYSRLLRRPTRLNLAFPAQLQARQAVDHAYGRQIRNRGVIGSQCLPVFNTNVASTGLTAQQCQDAEIDFRSAMVIPKDKVALIPGAKPLYMKLIFAYPSGEILGAQAIGESSVDKQIDIIATAITNHNYVEDLETLELCYQPTFSTAKNAVNMAGLVATNILNDEFKQVMVTDVRSLVEAGATIIDVREPDEYAEGHIIGAKNIPMSVFRDHLKEIPKDRPVYIHCLSGQRSYNVARALGNRGYHNIYNIAGSFLDLCEFEYFEDQTQNRRPIVTNYRFDLL</sequence>
<dbReference type="Gene3D" id="3.40.250.10">
    <property type="entry name" value="Rhodanese-like domain"/>
    <property type="match status" value="1"/>
</dbReference>
<dbReference type="Gene3D" id="3.50.50.60">
    <property type="entry name" value="FAD/NAD(P)-binding domain"/>
    <property type="match status" value="2"/>
</dbReference>
<comment type="cofactor">
    <cofactor evidence="1">
        <name>FAD</name>
        <dbReference type="ChEBI" id="CHEBI:57692"/>
    </cofactor>
</comment>
<dbReference type="InterPro" id="IPR016156">
    <property type="entry name" value="FAD/NAD-linked_Rdtase_dimer_sf"/>
</dbReference>
<keyword evidence="6" id="KW-0558">Oxidation</keyword>
<evidence type="ECO:0000313" key="9">
    <source>
        <dbReference type="EMBL" id="CRL16817.1"/>
    </source>
</evidence>
<evidence type="ECO:0000313" key="13">
    <source>
        <dbReference type="Proteomes" id="UP000237433"/>
    </source>
</evidence>
<keyword evidence="4" id="KW-0274">FAD</keyword>
<name>A0A0K1MQQ7_LACPA</name>
<evidence type="ECO:0000313" key="14">
    <source>
        <dbReference type="Proteomes" id="UP001268544"/>
    </source>
</evidence>
<comment type="similarity">
    <text evidence="2">Belongs to the class-III pyridine nucleotide-disulfide oxidoreductase family.</text>
</comment>
<dbReference type="PANTHER" id="PTHR43429">
    <property type="entry name" value="PYRIDINE NUCLEOTIDE-DISULFIDE OXIDOREDUCTASE DOMAIN-CONTAINING"/>
    <property type="match status" value="1"/>
</dbReference>
<gene>
    <name evidence="12" type="ORF">ACX51_04745</name>
    <name evidence="10" type="ORF">QUF16_07720</name>
    <name evidence="11" type="ORF">RF672_14055</name>
</gene>
<dbReference type="InterPro" id="IPR023753">
    <property type="entry name" value="FAD/NAD-binding_dom"/>
</dbReference>
<dbReference type="InterPro" id="IPR050260">
    <property type="entry name" value="FAD-bd_OxRdtase"/>
</dbReference>
<dbReference type="SMART" id="SM00450">
    <property type="entry name" value="RHOD"/>
    <property type="match status" value="1"/>
</dbReference>
<keyword evidence="3" id="KW-0285">Flavoprotein</keyword>
<dbReference type="Pfam" id="PF07992">
    <property type="entry name" value="Pyr_redox_2"/>
    <property type="match status" value="1"/>
</dbReference>
<dbReference type="AlphaFoldDB" id="A0A0K1MQQ7"/>
<dbReference type="PATRIC" id="fig|1597.20.peg.163"/>
<reference evidence="9" key="1">
    <citation type="journal article" date="2015" name="Front. Microbiol.">
        <title>The vaginal isolate Lactobacillus paracasei LPC-S01 (DSM 26760) is suitable for oral administration.</title>
        <authorList>
            <person name="Balzaretti S."/>
            <person name="Taverniti V."/>
            <person name="Rondini G."/>
            <person name="Marcolegio G."/>
            <person name="Minuzzo M."/>
            <person name="Remagni M.C."/>
            <person name="Fiore W."/>
            <person name="Arioli S."/>
            <person name="Guglielmetti S."/>
        </authorList>
    </citation>
    <scope>NUCLEOTIDE SEQUENCE</scope>
    <source>
        <strain evidence="9">LPC-S01</strain>
    </source>
</reference>
<dbReference type="Proteomes" id="UP001268544">
    <property type="component" value="Unassembled WGS sequence"/>
</dbReference>
<protein>
    <submittedName>
        <fullName evidence="10">FAD-dependent oxidoreductase</fullName>
    </submittedName>
    <submittedName>
        <fullName evidence="9">NADH oxidase</fullName>
    </submittedName>
    <submittedName>
        <fullName evidence="12">Pyridine nucleotide-disulfide oxidoreductase</fullName>
    </submittedName>
</protein>
<dbReference type="InterPro" id="IPR036188">
    <property type="entry name" value="FAD/NAD-bd_sf"/>
</dbReference>
<dbReference type="EMBL" id="JAUCBG010000008">
    <property type="protein sequence ID" value="MDM7454235.1"/>
    <property type="molecule type" value="Genomic_DNA"/>
</dbReference>